<sequence length="245" mass="26707">MSQSVRRAARIVDSIARRPASVSELAEEFGVHRSTMFREVQSLEEVGYLRKRKNGEYVLGLHLIALAHQASDSLDLREIAHDRLLKLHRTVGNTIHLAALVDHSIVYVDKVEDTSGVRMYSRIGSPARPYCSGVGKTILAELPTTDRDAVLAGVVWEKFTDKTLTSRSQLDAELTTVAARGWAVDDGEFEDFVNCIAVPIHGPACVVGALSITAIRMAADLNALKAHLPLLQSVARDISTELGAV</sequence>
<dbReference type="Proteomes" id="UP000231742">
    <property type="component" value="Unassembled WGS sequence"/>
</dbReference>
<gene>
    <name evidence="6" type="ORF">CLV85_0344</name>
</gene>
<dbReference type="SUPFAM" id="SSF46785">
    <property type="entry name" value="Winged helix' DNA-binding domain"/>
    <property type="match status" value="1"/>
</dbReference>
<dbReference type="InterPro" id="IPR014757">
    <property type="entry name" value="Tscrpt_reg_IclR_C"/>
</dbReference>
<dbReference type="Pfam" id="PF09339">
    <property type="entry name" value="HTH_IclR"/>
    <property type="match status" value="1"/>
</dbReference>
<keyword evidence="1" id="KW-0805">Transcription regulation</keyword>
<dbReference type="InterPro" id="IPR050707">
    <property type="entry name" value="HTH_MetabolicPath_Reg"/>
</dbReference>
<organism evidence="6 7">
    <name type="scientific">Salinibacterium amurskyense</name>
    <dbReference type="NCBI Taxonomy" id="205941"/>
    <lineage>
        <taxon>Bacteria</taxon>
        <taxon>Bacillati</taxon>
        <taxon>Actinomycetota</taxon>
        <taxon>Actinomycetes</taxon>
        <taxon>Micrococcales</taxon>
        <taxon>Microbacteriaceae</taxon>
        <taxon>Salinibacterium</taxon>
    </lineage>
</organism>
<feature type="domain" description="IclR-ED" evidence="5">
    <location>
        <begin position="62"/>
        <end position="244"/>
    </location>
</feature>
<proteinExistence type="predicted"/>
<dbReference type="Gene3D" id="1.10.10.10">
    <property type="entry name" value="Winged helix-like DNA-binding domain superfamily/Winged helix DNA-binding domain"/>
    <property type="match status" value="1"/>
</dbReference>
<dbReference type="Pfam" id="PF01614">
    <property type="entry name" value="IclR_C"/>
    <property type="match status" value="1"/>
</dbReference>
<evidence type="ECO:0000259" key="5">
    <source>
        <dbReference type="PROSITE" id="PS51078"/>
    </source>
</evidence>
<dbReference type="PROSITE" id="PS51077">
    <property type="entry name" value="HTH_ICLR"/>
    <property type="match status" value="1"/>
</dbReference>
<dbReference type="GO" id="GO:0003700">
    <property type="term" value="F:DNA-binding transcription factor activity"/>
    <property type="evidence" value="ECO:0007669"/>
    <property type="project" value="TreeGrafter"/>
</dbReference>
<dbReference type="InterPro" id="IPR036388">
    <property type="entry name" value="WH-like_DNA-bd_sf"/>
</dbReference>
<keyword evidence="2" id="KW-0238">DNA-binding</keyword>
<dbReference type="AlphaFoldDB" id="A0A2M9D6N0"/>
<keyword evidence="7" id="KW-1185">Reference proteome</keyword>
<dbReference type="OrthoDB" id="4068713at2"/>
<accession>A0A2M9D6N0</accession>
<keyword evidence="3" id="KW-0804">Transcription</keyword>
<evidence type="ECO:0000256" key="2">
    <source>
        <dbReference type="ARBA" id="ARBA00023125"/>
    </source>
</evidence>
<dbReference type="InterPro" id="IPR036390">
    <property type="entry name" value="WH_DNA-bd_sf"/>
</dbReference>
<dbReference type="Gene3D" id="3.30.450.40">
    <property type="match status" value="1"/>
</dbReference>
<dbReference type="InterPro" id="IPR011991">
    <property type="entry name" value="ArsR-like_HTH"/>
</dbReference>
<dbReference type="GO" id="GO:0045892">
    <property type="term" value="P:negative regulation of DNA-templated transcription"/>
    <property type="evidence" value="ECO:0007669"/>
    <property type="project" value="TreeGrafter"/>
</dbReference>
<evidence type="ECO:0000259" key="4">
    <source>
        <dbReference type="PROSITE" id="PS51077"/>
    </source>
</evidence>
<reference evidence="6 7" key="1">
    <citation type="submission" date="2017-11" db="EMBL/GenBank/DDBJ databases">
        <title>Genomic Encyclopedia of Archaeal and Bacterial Type Strains, Phase II (KMG-II): From Individual Species to Whole Genera.</title>
        <authorList>
            <person name="Goeker M."/>
        </authorList>
    </citation>
    <scope>NUCLEOTIDE SEQUENCE [LARGE SCALE GENOMIC DNA]</scope>
    <source>
        <strain evidence="6 7">DSM 16400</strain>
    </source>
</reference>
<comment type="caution">
    <text evidence="6">The sequence shown here is derived from an EMBL/GenBank/DDBJ whole genome shotgun (WGS) entry which is preliminary data.</text>
</comment>
<evidence type="ECO:0000256" key="1">
    <source>
        <dbReference type="ARBA" id="ARBA00023015"/>
    </source>
</evidence>
<protein>
    <submittedName>
        <fullName evidence="6">IclR family transcriptional regulator</fullName>
    </submittedName>
</protein>
<dbReference type="CDD" id="cd00090">
    <property type="entry name" value="HTH_ARSR"/>
    <property type="match status" value="1"/>
</dbReference>
<dbReference type="RefSeq" id="WP_158592986.1">
    <property type="nucleotide sequence ID" value="NZ_BMZU01000001.1"/>
</dbReference>
<dbReference type="InterPro" id="IPR029016">
    <property type="entry name" value="GAF-like_dom_sf"/>
</dbReference>
<dbReference type="InterPro" id="IPR005471">
    <property type="entry name" value="Tscrpt_reg_IclR_N"/>
</dbReference>
<dbReference type="GO" id="GO:0003677">
    <property type="term" value="F:DNA binding"/>
    <property type="evidence" value="ECO:0007669"/>
    <property type="project" value="UniProtKB-KW"/>
</dbReference>
<feature type="domain" description="HTH iclR-type" evidence="4">
    <location>
        <begin position="2"/>
        <end position="61"/>
    </location>
</feature>
<name>A0A2M9D6N0_9MICO</name>
<evidence type="ECO:0000313" key="6">
    <source>
        <dbReference type="EMBL" id="PJJ81173.1"/>
    </source>
</evidence>
<dbReference type="PROSITE" id="PS51078">
    <property type="entry name" value="ICLR_ED"/>
    <property type="match status" value="1"/>
</dbReference>
<dbReference type="PANTHER" id="PTHR30136:SF24">
    <property type="entry name" value="HTH-TYPE TRANSCRIPTIONAL REPRESSOR ALLR"/>
    <property type="match status" value="1"/>
</dbReference>
<evidence type="ECO:0000256" key="3">
    <source>
        <dbReference type="ARBA" id="ARBA00023163"/>
    </source>
</evidence>
<evidence type="ECO:0000313" key="7">
    <source>
        <dbReference type="Proteomes" id="UP000231742"/>
    </source>
</evidence>
<dbReference type="EMBL" id="PGFH01000001">
    <property type="protein sequence ID" value="PJJ81173.1"/>
    <property type="molecule type" value="Genomic_DNA"/>
</dbReference>
<dbReference type="SUPFAM" id="SSF55781">
    <property type="entry name" value="GAF domain-like"/>
    <property type="match status" value="1"/>
</dbReference>
<dbReference type="SMART" id="SM00346">
    <property type="entry name" value="HTH_ICLR"/>
    <property type="match status" value="1"/>
</dbReference>
<dbReference type="PANTHER" id="PTHR30136">
    <property type="entry name" value="HELIX-TURN-HELIX TRANSCRIPTIONAL REGULATOR, ICLR FAMILY"/>
    <property type="match status" value="1"/>
</dbReference>